<comment type="subcellular location">
    <subcellularLocation>
        <location evidence="10">Cytoplasm</location>
    </subcellularLocation>
</comment>
<dbReference type="EMBL" id="CP134146">
    <property type="protein sequence ID" value="WNC67783.1"/>
    <property type="molecule type" value="Genomic_DNA"/>
</dbReference>
<dbReference type="Gene3D" id="3.40.47.10">
    <property type="match status" value="1"/>
</dbReference>
<feature type="domain" description="Beta-ketoacyl-[acyl-carrier-protein] synthase III N-terminal" evidence="12">
    <location>
        <begin position="106"/>
        <end position="182"/>
    </location>
</feature>
<comment type="domain">
    <text evidence="10">The last Arg residue of the ACP-binding site is essential for the weak association between ACP/AcpP and FabH.</text>
</comment>
<keyword evidence="7 10" id="KW-0275">Fatty acid biosynthesis</keyword>
<evidence type="ECO:0000313" key="13">
    <source>
        <dbReference type="EMBL" id="WNC67783.1"/>
    </source>
</evidence>
<dbReference type="InterPro" id="IPR016039">
    <property type="entry name" value="Thiolase-like"/>
</dbReference>
<reference evidence="14" key="1">
    <citation type="submission" date="2023-09" db="EMBL/GenBank/DDBJ databases">
        <authorList>
            <person name="Li S."/>
            <person name="Li X."/>
            <person name="Zhang C."/>
            <person name="Zhao Z."/>
        </authorList>
    </citation>
    <scope>NUCLEOTIDE SEQUENCE [LARGE SCALE GENOMIC DNA]</scope>
    <source>
        <strain evidence="14">SQ345</strain>
    </source>
</reference>
<dbReference type="NCBIfam" id="NF006829">
    <property type="entry name" value="PRK09352.1"/>
    <property type="match status" value="1"/>
</dbReference>
<evidence type="ECO:0000256" key="7">
    <source>
        <dbReference type="ARBA" id="ARBA00023160"/>
    </source>
</evidence>
<evidence type="ECO:0000256" key="2">
    <source>
        <dbReference type="ARBA" id="ARBA00022490"/>
    </source>
</evidence>
<evidence type="ECO:0000259" key="11">
    <source>
        <dbReference type="Pfam" id="PF08541"/>
    </source>
</evidence>
<accession>A0ABY9THU5</accession>
<dbReference type="SUPFAM" id="SSF53901">
    <property type="entry name" value="Thiolase-like"/>
    <property type="match status" value="1"/>
</dbReference>
<proteinExistence type="inferred from homology"/>
<keyword evidence="5 10" id="KW-0276">Fatty acid metabolism</keyword>
<dbReference type="RefSeq" id="WP_348386942.1">
    <property type="nucleotide sequence ID" value="NZ_CP134146.1"/>
</dbReference>
<dbReference type="PANTHER" id="PTHR43091">
    <property type="entry name" value="3-OXOACYL-[ACYL-CARRIER-PROTEIN] SYNTHASE"/>
    <property type="match status" value="1"/>
</dbReference>
<comment type="catalytic activity">
    <reaction evidence="10">
        <text>malonyl-[ACP] + acetyl-CoA + H(+) = 3-oxobutanoyl-[ACP] + CO2 + CoA</text>
        <dbReference type="Rhea" id="RHEA:12080"/>
        <dbReference type="Rhea" id="RHEA-COMP:9623"/>
        <dbReference type="Rhea" id="RHEA-COMP:9625"/>
        <dbReference type="ChEBI" id="CHEBI:15378"/>
        <dbReference type="ChEBI" id="CHEBI:16526"/>
        <dbReference type="ChEBI" id="CHEBI:57287"/>
        <dbReference type="ChEBI" id="CHEBI:57288"/>
        <dbReference type="ChEBI" id="CHEBI:78449"/>
        <dbReference type="ChEBI" id="CHEBI:78450"/>
        <dbReference type="EC" id="2.3.1.180"/>
    </reaction>
</comment>
<keyword evidence="14" id="KW-1185">Reference proteome</keyword>
<dbReference type="CDD" id="cd00830">
    <property type="entry name" value="KAS_III"/>
    <property type="match status" value="1"/>
</dbReference>
<keyword evidence="9 10" id="KW-0012">Acyltransferase</keyword>
<evidence type="ECO:0000256" key="3">
    <source>
        <dbReference type="ARBA" id="ARBA00022516"/>
    </source>
</evidence>
<comment type="subunit">
    <text evidence="10">Homodimer.</text>
</comment>
<dbReference type="EC" id="2.3.1.180" evidence="10"/>
<evidence type="ECO:0000256" key="10">
    <source>
        <dbReference type="HAMAP-Rule" id="MF_01815"/>
    </source>
</evidence>
<evidence type="ECO:0000259" key="12">
    <source>
        <dbReference type="Pfam" id="PF08545"/>
    </source>
</evidence>
<comment type="similarity">
    <text evidence="1 10">Belongs to the thiolase-like superfamily. FabH family.</text>
</comment>
<feature type="active site" evidence="10">
    <location>
        <position position="249"/>
    </location>
</feature>
<evidence type="ECO:0000313" key="14">
    <source>
        <dbReference type="Proteomes" id="UP001248581"/>
    </source>
</evidence>
<feature type="domain" description="Beta-ketoacyl-[acyl-carrier-protein] synthase III C-terminal" evidence="11">
    <location>
        <begin position="234"/>
        <end position="322"/>
    </location>
</feature>
<protein>
    <recommendedName>
        <fullName evidence="10">Beta-ketoacyl-[acyl-carrier-protein] synthase III</fullName>
        <shortName evidence="10">Beta-ketoacyl-ACP synthase III</shortName>
        <shortName evidence="10">KAS III</shortName>
        <ecNumber evidence="10">2.3.1.180</ecNumber>
    </recommendedName>
    <alternativeName>
        <fullName evidence="10">3-oxoacyl-[acyl-carrier-protein] synthase 3</fullName>
    </alternativeName>
    <alternativeName>
        <fullName evidence="10">3-oxoacyl-[acyl-carrier-protein] synthase III</fullName>
    </alternativeName>
</protein>
<dbReference type="PANTHER" id="PTHR43091:SF2">
    <property type="entry name" value="BETA-KETOACYL-[ACYL-CARRIER-PROTEIN] SYNTHASE III 2"/>
    <property type="match status" value="1"/>
</dbReference>
<evidence type="ECO:0000256" key="6">
    <source>
        <dbReference type="ARBA" id="ARBA00023098"/>
    </source>
</evidence>
<name>A0ABY9THU5_9GAMM</name>
<dbReference type="NCBIfam" id="TIGR00747">
    <property type="entry name" value="fabH"/>
    <property type="match status" value="1"/>
</dbReference>
<feature type="region of interest" description="ACP-binding" evidence="10">
    <location>
        <begin position="250"/>
        <end position="254"/>
    </location>
</feature>
<feature type="active site" evidence="10">
    <location>
        <position position="279"/>
    </location>
</feature>
<dbReference type="HAMAP" id="MF_01815">
    <property type="entry name" value="FabH"/>
    <property type="match status" value="1"/>
</dbReference>
<organism evidence="13 14">
    <name type="scientific">Thalassotalea nanhaiensis</name>
    <dbReference type="NCBI Taxonomy" id="3065648"/>
    <lineage>
        <taxon>Bacteria</taxon>
        <taxon>Pseudomonadati</taxon>
        <taxon>Pseudomonadota</taxon>
        <taxon>Gammaproteobacteria</taxon>
        <taxon>Alteromonadales</taxon>
        <taxon>Colwelliaceae</taxon>
        <taxon>Thalassotalea</taxon>
    </lineage>
</organism>
<keyword evidence="2 10" id="KW-0963">Cytoplasm</keyword>
<evidence type="ECO:0000256" key="8">
    <source>
        <dbReference type="ARBA" id="ARBA00023268"/>
    </source>
</evidence>
<feature type="active site" evidence="10">
    <location>
        <position position="111"/>
    </location>
</feature>
<dbReference type="InterPro" id="IPR013747">
    <property type="entry name" value="ACP_syn_III_C"/>
</dbReference>
<dbReference type="InterPro" id="IPR004655">
    <property type="entry name" value="FabH"/>
</dbReference>
<comment type="function">
    <text evidence="10">Catalyzes the condensation reaction of fatty acid synthesis by the addition to an acyl acceptor of two carbons from malonyl-ACP. Catalyzes the first condensation reaction which initiates fatty acid synthesis and may therefore play a role in governing the total rate of fatty acid production. Possesses both acetoacetyl-ACP synthase and acetyl transacylase activities. Its substrate specificity determines the biosynthesis of branched-chain and/or straight-chain of fatty acids.</text>
</comment>
<dbReference type="Proteomes" id="UP001248581">
    <property type="component" value="Chromosome"/>
</dbReference>
<keyword evidence="6 10" id="KW-0443">Lipid metabolism</keyword>
<evidence type="ECO:0000256" key="9">
    <source>
        <dbReference type="ARBA" id="ARBA00023315"/>
    </source>
</evidence>
<evidence type="ECO:0000256" key="4">
    <source>
        <dbReference type="ARBA" id="ARBA00022679"/>
    </source>
</evidence>
<gene>
    <name evidence="10" type="primary">fabH</name>
    <name evidence="13" type="ORF">RI845_14800</name>
</gene>
<dbReference type="Pfam" id="PF08545">
    <property type="entry name" value="ACP_syn_III"/>
    <property type="match status" value="1"/>
</dbReference>
<keyword evidence="3 10" id="KW-0444">Lipid biosynthesis</keyword>
<sequence>MQYADITGWGKYTPPAKLSNEDLATFMDTSDEWISSRTGIKERRISHINTAHMAALAGKQALARAGVEADDIDLIIVATCTPDTLVPNTASKVQNLLGTNNSACVDLSSACTGFLYALQNATAQIRAGMINKALVIGAERMSWFVNWGVRDTAVLFGDGAGAMVLEAADNKCGLLEAKLGCDSSARDILNITNFGTDMDRYENPPGPLQIDFLGPEIFKRAVRGMGKATETVMSNANLKAEDIDLLVPHQANLRIIETLQSKLKLKDEQCMVNIQKYGNTSAATVPIALCEAVEQGKVKAGDTIMSAAFGAGLTWGAGYIKWGDNVSPKNDYVQEEQDCNKTAKELLAVAIKHCTENN</sequence>
<keyword evidence="4 10" id="KW-0808">Transferase</keyword>
<dbReference type="InterPro" id="IPR013751">
    <property type="entry name" value="ACP_syn_III_N"/>
</dbReference>
<comment type="pathway">
    <text evidence="10">Lipid metabolism; fatty acid biosynthesis.</text>
</comment>
<dbReference type="Pfam" id="PF08541">
    <property type="entry name" value="ACP_syn_III_C"/>
    <property type="match status" value="1"/>
</dbReference>
<evidence type="ECO:0000256" key="1">
    <source>
        <dbReference type="ARBA" id="ARBA00008642"/>
    </source>
</evidence>
<keyword evidence="8 10" id="KW-0511">Multifunctional enzyme</keyword>
<evidence type="ECO:0000256" key="5">
    <source>
        <dbReference type="ARBA" id="ARBA00022832"/>
    </source>
</evidence>